<evidence type="ECO:0000313" key="2">
    <source>
        <dbReference type="Proteomes" id="UP000283569"/>
    </source>
</evidence>
<dbReference type="AlphaFoldDB" id="A0A420TEL4"/>
<evidence type="ECO:0000313" key="1">
    <source>
        <dbReference type="EMBL" id="RKL39947.1"/>
    </source>
</evidence>
<reference evidence="1 2" key="1">
    <citation type="journal article" date="2018" name="Sci. Rep.">
        <title>Characterisation of pathogen-specific regions and novel effector candidates in Fusarium oxysporum f. sp. cepae.</title>
        <authorList>
            <person name="Armitage A.D."/>
            <person name="Taylor A."/>
            <person name="Sobczyk M.K."/>
            <person name="Baxter L."/>
            <person name="Greenfield B.P."/>
            <person name="Bates H.J."/>
            <person name="Wilson F."/>
            <person name="Jackson A.C."/>
            <person name="Ott S."/>
            <person name="Harrison R.J."/>
            <person name="Clarkson J.P."/>
        </authorList>
    </citation>
    <scope>NUCLEOTIDE SEQUENCE [LARGE SCALE GENOMIC DNA]</scope>
    <source>
        <strain evidence="1 2">Fp_A8</strain>
    </source>
</reference>
<proteinExistence type="predicted"/>
<gene>
    <name evidence="1" type="ORF">BFJ72_g6676</name>
</gene>
<organism evidence="1 2">
    <name type="scientific">Gibberella intermedia</name>
    <name type="common">Bulb rot disease fungus</name>
    <name type="synonym">Fusarium proliferatum</name>
    <dbReference type="NCBI Taxonomy" id="948311"/>
    <lineage>
        <taxon>Eukaryota</taxon>
        <taxon>Fungi</taxon>
        <taxon>Dikarya</taxon>
        <taxon>Ascomycota</taxon>
        <taxon>Pezizomycotina</taxon>
        <taxon>Sordariomycetes</taxon>
        <taxon>Hypocreomycetidae</taxon>
        <taxon>Hypocreales</taxon>
        <taxon>Nectriaceae</taxon>
        <taxon>Fusarium</taxon>
        <taxon>Fusarium fujikuroi species complex</taxon>
    </lineage>
</organism>
<accession>A0A420TEL4</accession>
<dbReference type="EMBL" id="MRDB01000020">
    <property type="protein sequence ID" value="RKL39947.1"/>
    <property type="molecule type" value="Genomic_DNA"/>
</dbReference>
<comment type="caution">
    <text evidence="1">The sequence shown here is derived from an EMBL/GenBank/DDBJ whole genome shotgun (WGS) entry which is preliminary data.</text>
</comment>
<name>A0A420TEL4_GIBIN</name>
<dbReference type="Proteomes" id="UP000283569">
    <property type="component" value="Unassembled WGS sequence"/>
</dbReference>
<sequence>MTNTLIGSRAWSRVYHADDEVMAHDMNSSIWEYNAASDRTMNCKFGPDDAVGCGVEYSKGLLYLVLLAHMEKHDLLLEMINVVRKHKRGIRGSGHLHRGPLDLG</sequence>
<protein>
    <submittedName>
        <fullName evidence="1">Uncharacterized protein</fullName>
    </submittedName>
</protein>